<keyword evidence="2" id="KW-0479">Metal-binding</keyword>
<protein>
    <submittedName>
        <fullName evidence="6">Rieske (2Fe-2S) protein</fullName>
    </submittedName>
</protein>
<sequence>MSESEIDLGPLDTFTQLPTEITLENTPYWLVRTSEGEYRLLLAICPHAGGEIRPLNDVLFCPLHFWTFNAEDGTCLNDPDERLMQRKVRIHDNHLFAIGVNE</sequence>
<evidence type="ECO:0000256" key="1">
    <source>
        <dbReference type="ARBA" id="ARBA00022714"/>
    </source>
</evidence>
<organism evidence="6 7">
    <name type="scientific">Cohnella silvisoli</name>
    <dbReference type="NCBI Taxonomy" id="2873699"/>
    <lineage>
        <taxon>Bacteria</taxon>
        <taxon>Bacillati</taxon>
        <taxon>Bacillota</taxon>
        <taxon>Bacilli</taxon>
        <taxon>Bacillales</taxon>
        <taxon>Paenibacillaceae</taxon>
        <taxon>Cohnella</taxon>
    </lineage>
</organism>
<dbReference type="InterPro" id="IPR017941">
    <property type="entry name" value="Rieske_2Fe-2S"/>
</dbReference>
<keyword evidence="1" id="KW-0001">2Fe-2S</keyword>
<evidence type="ECO:0000313" key="6">
    <source>
        <dbReference type="EMBL" id="MEQ4483308.1"/>
    </source>
</evidence>
<comment type="caution">
    <text evidence="6">The sequence shown here is derived from an EMBL/GenBank/DDBJ whole genome shotgun (WGS) entry which is preliminary data.</text>
</comment>
<reference evidence="6 7" key="1">
    <citation type="journal article" date="2023" name="Genome Announc.">
        <title>Pan-Genome Analyses of the Genus Cohnella and Proposal of the Novel Species Cohnella silvisoli sp. nov., Isolated from Forest Soil.</title>
        <authorList>
            <person name="Wang C."/>
            <person name="Mao L."/>
            <person name="Bao G."/>
            <person name="Zhu H."/>
        </authorList>
    </citation>
    <scope>NUCLEOTIDE SEQUENCE [LARGE SCALE GENOMIC DNA]</scope>
    <source>
        <strain evidence="6 7">NL03-T5-1</strain>
    </source>
</reference>
<dbReference type="SUPFAM" id="SSF50022">
    <property type="entry name" value="ISP domain"/>
    <property type="match status" value="1"/>
</dbReference>
<evidence type="ECO:0000313" key="7">
    <source>
        <dbReference type="Proteomes" id="UP001493487"/>
    </source>
</evidence>
<dbReference type="PROSITE" id="PS51296">
    <property type="entry name" value="RIESKE"/>
    <property type="match status" value="1"/>
</dbReference>
<name>A0ABV1KUJ6_9BACL</name>
<keyword evidence="7" id="KW-1185">Reference proteome</keyword>
<evidence type="ECO:0000256" key="3">
    <source>
        <dbReference type="ARBA" id="ARBA00023004"/>
    </source>
</evidence>
<dbReference type="Proteomes" id="UP001493487">
    <property type="component" value="Unassembled WGS sequence"/>
</dbReference>
<feature type="domain" description="Rieske" evidence="5">
    <location>
        <begin position="1"/>
        <end position="97"/>
    </location>
</feature>
<evidence type="ECO:0000259" key="5">
    <source>
        <dbReference type="PROSITE" id="PS51296"/>
    </source>
</evidence>
<proteinExistence type="predicted"/>
<dbReference type="Gene3D" id="2.102.10.10">
    <property type="entry name" value="Rieske [2Fe-2S] iron-sulphur domain"/>
    <property type="match status" value="1"/>
</dbReference>
<dbReference type="EMBL" id="JASKHM010000007">
    <property type="protein sequence ID" value="MEQ4483308.1"/>
    <property type="molecule type" value="Genomic_DNA"/>
</dbReference>
<evidence type="ECO:0000256" key="4">
    <source>
        <dbReference type="ARBA" id="ARBA00023014"/>
    </source>
</evidence>
<gene>
    <name evidence="6" type="ORF">QJS35_12995</name>
</gene>
<dbReference type="InterPro" id="IPR036922">
    <property type="entry name" value="Rieske_2Fe-2S_sf"/>
</dbReference>
<accession>A0ABV1KUJ6</accession>
<dbReference type="Pfam" id="PF00355">
    <property type="entry name" value="Rieske"/>
    <property type="match status" value="1"/>
</dbReference>
<evidence type="ECO:0000256" key="2">
    <source>
        <dbReference type="ARBA" id="ARBA00022723"/>
    </source>
</evidence>
<dbReference type="CDD" id="cd03467">
    <property type="entry name" value="Rieske"/>
    <property type="match status" value="1"/>
</dbReference>
<dbReference type="RefSeq" id="WP_232185952.1">
    <property type="nucleotide sequence ID" value="NZ_JAIOAP010000006.1"/>
</dbReference>
<keyword evidence="4" id="KW-0411">Iron-sulfur</keyword>
<keyword evidence="3" id="KW-0408">Iron</keyword>